<keyword evidence="2" id="KW-1185">Reference proteome</keyword>
<name>A0ABS3B2A6_9XANT</name>
<protein>
    <submittedName>
        <fullName evidence="1">Uncharacterized protein</fullName>
    </submittedName>
</protein>
<evidence type="ECO:0000313" key="2">
    <source>
        <dbReference type="Proteomes" id="UP000695802"/>
    </source>
</evidence>
<dbReference type="Proteomes" id="UP000695802">
    <property type="component" value="Unassembled WGS sequence"/>
</dbReference>
<accession>A0ABS3B2A6</accession>
<dbReference type="RefSeq" id="WP_206229600.1">
    <property type="nucleotide sequence ID" value="NZ_JAFIWB010000008.1"/>
</dbReference>
<proteinExistence type="predicted"/>
<evidence type="ECO:0000313" key="1">
    <source>
        <dbReference type="EMBL" id="MBN6102450.1"/>
    </source>
</evidence>
<organism evidence="1 2">
    <name type="scientific">Xanthomonas bonasiae</name>
    <dbReference type="NCBI Taxonomy" id="2810351"/>
    <lineage>
        <taxon>Bacteria</taxon>
        <taxon>Pseudomonadati</taxon>
        <taxon>Pseudomonadota</taxon>
        <taxon>Gammaproteobacteria</taxon>
        <taxon>Lysobacterales</taxon>
        <taxon>Lysobacteraceae</taxon>
        <taxon>Xanthomonas</taxon>
    </lineage>
</organism>
<reference evidence="1 2" key="1">
    <citation type="submission" date="2021-02" db="EMBL/GenBank/DDBJ databases">
        <title>Taxonomically Unique Crown Gall-Associated Xanthomonas Stains Have Deficiency in Virulence Repertories.</title>
        <authorList>
            <person name="Mafakheri H."/>
            <person name="Taghavi S.M."/>
            <person name="Dimkic I."/>
            <person name="Nemanja K."/>
            <person name="Osdaghi E."/>
        </authorList>
    </citation>
    <scope>NUCLEOTIDE SEQUENCE [LARGE SCALE GENOMIC DNA]</scope>
    <source>
        <strain evidence="1 2">FX4</strain>
    </source>
</reference>
<sequence>MDRRDAHAGQAVGWRSDTAFCNRLQFAPQKNAEIAAFSDESLIYQSNNDAAQRYKRLH</sequence>
<gene>
    <name evidence="1" type="ORF">JR064_09755</name>
</gene>
<comment type="caution">
    <text evidence="1">The sequence shown here is derived from an EMBL/GenBank/DDBJ whole genome shotgun (WGS) entry which is preliminary data.</text>
</comment>
<dbReference type="EMBL" id="JAFIWB010000008">
    <property type="protein sequence ID" value="MBN6102450.1"/>
    <property type="molecule type" value="Genomic_DNA"/>
</dbReference>